<feature type="region of interest" description="Disordered" evidence="1">
    <location>
        <begin position="1"/>
        <end position="27"/>
    </location>
</feature>
<evidence type="ECO:0000256" key="1">
    <source>
        <dbReference type="SAM" id="MobiDB-lite"/>
    </source>
</evidence>
<comment type="caution">
    <text evidence="2">The sequence shown here is derived from an EMBL/GenBank/DDBJ whole genome shotgun (WGS) entry which is preliminary data.</text>
</comment>
<name>A0A3M2KWP9_9ACTN</name>
<sequence length="118" mass="12221">MSTDGLYYLPDGFRESGRGSADTADAAESSRRYLGQATANSASYAGADAFVGSLNGTRDRQVREVDQAAEGRENMAESDYQVAAGGEEMDADANAALGLANPSYDPSSPVARSISDGV</sequence>
<evidence type="ECO:0000313" key="3">
    <source>
        <dbReference type="Proteomes" id="UP000278673"/>
    </source>
</evidence>
<gene>
    <name evidence="2" type="ORF">EBN88_27090</name>
</gene>
<dbReference type="EMBL" id="RFFJ01000249">
    <property type="protein sequence ID" value="RMI29997.1"/>
    <property type="molecule type" value="Genomic_DNA"/>
</dbReference>
<feature type="region of interest" description="Disordered" evidence="1">
    <location>
        <begin position="98"/>
        <end position="118"/>
    </location>
</feature>
<dbReference type="RefSeq" id="WP_122399679.1">
    <property type="nucleotide sequence ID" value="NZ_RFFJ01000249.1"/>
</dbReference>
<dbReference type="Proteomes" id="UP000278673">
    <property type="component" value="Unassembled WGS sequence"/>
</dbReference>
<reference evidence="2 3" key="1">
    <citation type="submission" date="2018-10" db="EMBL/GenBank/DDBJ databases">
        <title>Isolation, diversity and antifungal activity of actinobacteria from wheat.</title>
        <authorList>
            <person name="Han C."/>
        </authorList>
    </citation>
    <scope>NUCLEOTIDE SEQUENCE [LARGE SCALE GENOMIC DNA]</scope>
    <source>
        <strain evidence="2 3">NEAU-YY642</strain>
    </source>
</reference>
<organism evidence="2 3">
    <name type="scientific">Streptomyces triticirhizae</name>
    <dbReference type="NCBI Taxonomy" id="2483353"/>
    <lineage>
        <taxon>Bacteria</taxon>
        <taxon>Bacillati</taxon>
        <taxon>Actinomycetota</taxon>
        <taxon>Actinomycetes</taxon>
        <taxon>Kitasatosporales</taxon>
        <taxon>Streptomycetaceae</taxon>
        <taxon>Streptomyces</taxon>
    </lineage>
</organism>
<protein>
    <submittedName>
        <fullName evidence="2">Uncharacterized protein</fullName>
    </submittedName>
</protein>
<dbReference type="AlphaFoldDB" id="A0A3M2KWP9"/>
<evidence type="ECO:0000313" key="2">
    <source>
        <dbReference type="EMBL" id="RMI29997.1"/>
    </source>
</evidence>
<keyword evidence="3" id="KW-1185">Reference proteome</keyword>
<accession>A0A3M2KWP9</accession>
<proteinExistence type="predicted"/>